<dbReference type="EMBL" id="JAYMYQ010000001">
    <property type="protein sequence ID" value="KAK7361803.1"/>
    <property type="molecule type" value="Genomic_DNA"/>
</dbReference>
<accession>A0AAN9RCN0</accession>
<proteinExistence type="predicted"/>
<organism evidence="1 2">
    <name type="scientific">Canavalia gladiata</name>
    <name type="common">Sword bean</name>
    <name type="synonym">Dolichos gladiatus</name>
    <dbReference type="NCBI Taxonomy" id="3824"/>
    <lineage>
        <taxon>Eukaryota</taxon>
        <taxon>Viridiplantae</taxon>
        <taxon>Streptophyta</taxon>
        <taxon>Embryophyta</taxon>
        <taxon>Tracheophyta</taxon>
        <taxon>Spermatophyta</taxon>
        <taxon>Magnoliopsida</taxon>
        <taxon>eudicotyledons</taxon>
        <taxon>Gunneridae</taxon>
        <taxon>Pentapetalae</taxon>
        <taxon>rosids</taxon>
        <taxon>fabids</taxon>
        <taxon>Fabales</taxon>
        <taxon>Fabaceae</taxon>
        <taxon>Papilionoideae</taxon>
        <taxon>50 kb inversion clade</taxon>
        <taxon>NPAAA clade</taxon>
        <taxon>indigoferoid/millettioid clade</taxon>
        <taxon>Phaseoleae</taxon>
        <taxon>Canavalia</taxon>
    </lineage>
</organism>
<sequence length="69" mass="7655">MTNWSFSQALCLGVMSERICATILSQHVMATRAKRESLSWFLLNWVCLRANSPVQSPDAAVSSNNIQAL</sequence>
<keyword evidence="2" id="KW-1185">Reference proteome</keyword>
<dbReference type="AlphaFoldDB" id="A0AAN9RCN0"/>
<name>A0AAN9RCN0_CANGL</name>
<reference evidence="1 2" key="1">
    <citation type="submission" date="2024-01" db="EMBL/GenBank/DDBJ databases">
        <title>The genomes of 5 underutilized Papilionoideae crops provide insights into root nodulation and disease resistanc.</title>
        <authorList>
            <person name="Jiang F."/>
        </authorList>
    </citation>
    <scope>NUCLEOTIDE SEQUENCE [LARGE SCALE GENOMIC DNA]</scope>
    <source>
        <strain evidence="1">LVBAO_FW01</strain>
        <tissue evidence="1">Leaves</tissue>
    </source>
</reference>
<evidence type="ECO:0000313" key="1">
    <source>
        <dbReference type="EMBL" id="KAK7361803.1"/>
    </source>
</evidence>
<evidence type="ECO:0000313" key="2">
    <source>
        <dbReference type="Proteomes" id="UP001367508"/>
    </source>
</evidence>
<protein>
    <submittedName>
        <fullName evidence="1">Uncharacterized protein</fullName>
    </submittedName>
</protein>
<gene>
    <name evidence="1" type="ORF">VNO77_03887</name>
</gene>
<dbReference type="Proteomes" id="UP001367508">
    <property type="component" value="Unassembled WGS sequence"/>
</dbReference>
<comment type="caution">
    <text evidence="1">The sequence shown here is derived from an EMBL/GenBank/DDBJ whole genome shotgun (WGS) entry which is preliminary data.</text>
</comment>